<name>A0A4Q0PDJ3_9FLAO</name>
<evidence type="ECO:0000313" key="2">
    <source>
        <dbReference type="EMBL" id="RXG24897.1"/>
    </source>
</evidence>
<dbReference type="OrthoDB" id="1374586at2"/>
<comment type="caution">
    <text evidence="2">The sequence shown here is derived from an EMBL/GenBank/DDBJ whole genome shotgun (WGS) entry which is preliminary data.</text>
</comment>
<reference evidence="2 3" key="1">
    <citation type="submission" date="2018-07" db="EMBL/GenBank/DDBJ databases">
        <title>Leeuwenhoekiella genomics.</title>
        <authorList>
            <person name="Tahon G."/>
            <person name="Willems A."/>
        </authorList>
    </citation>
    <scope>NUCLEOTIDE SEQUENCE [LARGE SCALE GENOMIC DNA]</scope>
    <source>
        <strain evidence="2 3">LMG 22550</strain>
    </source>
</reference>
<organism evidence="2 3">
    <name type="scientific">Leeuwenhoekiella aequorea</name>
    <dbReference type="NCBI Taxonomy" id="283736"/>
    <lineage>
        <taxon>Bacteria</taxon>
        <taxon>Pseudomonadati</taxon>
        <taxon>Bacteroidota</taxon>
        <taxon>Flavobacteriia</taxon>
        <taxon>Flavobacteriales</taxon>
        <taxon>Flavobacteriaceae</taxon>
        <taxon>Leeuwenhoekiella</taxon>
    </lineage>
</organism>
<sequence length="298" mass="35697">MLAIVIPYFKIDYFEKCLDSLSNQTNKEFNVYIGNDSSPSDPTSIITKYQNKLNITYKYFPLNVGQYALTEHWNRTISLIKNEKWIMVLCDDDLLGTNVVNDFYKNIKEVEKAEINLIRFATQEINGKGEIISNIYKHPELQCYSDVFCSRFINRGRSSLSEHIFRKKTYEKYKFKNFPLAWHSDDYAWLEFSEFGFVYSINTELVYFRLSNLNISRPNYLLEEKREYALNFFKLVLKNHIQKFKPEHQYLIIKHAEMLNYPDIKRPLKLWRDFFLLTLRYGGVLETLKFSRRVYLNS</sequence>
<feature type="domain" description="Glycosyltransferase 2-like" evidence="1">
    <location>
        <begin position="4"/>
        <end position="112"/>
    </location>
</feature>
<dbReference type="RefSeq" id="WP_128756606.1">
    <property type="nucleotide sequence ID" value="NZ_QOVM01000001.1"/>
</dbReference>
<accession>A0A4Q0PDJ3</accession>
<dbReference type="InterPro" id="IPR029044">
    <property type="entry name" value="Nucleotide-diphossugar_trans"/>
</dbReference>
<keyword evidence="3" id="KW-1185">Reference proteome</keyword>
<protein>
    <recommendedName>
        <fullName evidence="1">Glycosyltransferase 2-like domain-containing protein</fullName>
    </recommendedName>
</protein>
<proteinExistence type="predicted"/>
<dbReference type="CDD" id="cd00761">
    <property type="entry name" value="Glyco_tranf_GTA_type"/>
    <property type="match status" value="1"/>
</dbReference>
<dbReference type="EMBL" id="QOVM01000001">
    <property type="protein sequence ID" value="RXG24897.1"/>
    <property type="molecule type" value="Genomic_DNA"/>
</dbReference>
<dbReference type="PANTHER" id="PTHR22916">
    <property type="entry name" value="GLYCOSYLTRANSFERASE"/>
    <property type="match status" value="1"/>
</dbReference>
<evidence type="ECO:0000259" key="1">
    <source>
        <dbReference type="Pfam" id="PF00535"/>
    </source>
</evidence>
<dbReference type="PANTHER" id="PTHR22916:SF3">
    <property type="entry name" value="UDP-GLCNAC:BETAGAL BETA-1,3-N-ACETYLGLUCOSAMINYLTRANSFERASE-LIKE PROTEIN 1"/>
    <property type="match status" value="1"/>
</dbReference>
<dbReference type="Proteomes" id="UP000289238">
    <property type="component" value="Unassembled WGS sequence"/>
</dbReference>
<dbReference type="SUPFAM" id="SSF53448">
    <property type="entry name" value="Nucleotide-diphospho-sugar transferases"/>
    <property type="match status" value="1"/>
</dbReference>
<dbReference type="AlphaFoldDB" id="A0A4Q0PDJ3"/>
<evidence type="ECO:0000313" key="3">
    <source>
        <dbReference type="Proteomes" id="UP000289238"/>
    </source>
</evidence>
<dbReference type="GO" id="GO:0016758">
    <property type="term" value="F:hexosyltransferase activity"/>
    <property type="evidence" value="ECO:0007669"/>
    <property type="project" value="UniProtKB-ARBA"/>
</dbReference>
<dbReference type="Gene3D" id="3.90.550.10">
    <property type="entry name" value="Spore Coat Polysaccharide Biosynthesis Protein SpsA, Chain A"/>
    <property type="match status" value="1"/>
</dbReference>
<dbReference type="Pfam" id="PF00535">
    <property type="entry name" value="Glycos_transf_2"/>
    <property type="match status" value="1"/>
</dbReference>
<dbReference type="InterPro" id="IPR001173">
    <property type="entry name" value="Glyco_trans_2-like"/>
</dbReference>
<gene>
    <name evidence="2" type="ORF">DSM00_693</name>
</gene>